<feature type="signal peptide" evidence="18">
    <location>
        <begin position="1"/>
        <end position="23"/>
    </location>
</feature>
<reference evidence="20 21" key="1">
    <citation type="submission" date="2017-08" db="EMBL/GenBank/DDBJ databases">
        <title>Infants hospitalized years apart are colonized by the same room-sourced microbial strains.</title>
        <authorList>
            <person name="Brooks B."/>
            <person name="Olm M.R."/>
            <person name="Firek B.A."/>
            <person name="Baker R."/>
            <person name="Thomas B.C."/>
            <person name="Morowitz M.J."/>
            <person name="Banfield J.F."/>
        </authorList>
    </citation>
    <scope>NUCLEOTIDE SEQUENCE [LARGE SCALE GENOMIC DNA]</scope>
    <source>
        <strain evidence="20">S2_012_000_R2_81</strain>
    </source>
</reference>
<dbReference type="PROSITE" id="PS51007">
    <property type="entry name" value="CYTC"/>
    <property type="match status" value="1"/>
</dbReference>
<accession>A0A2W5DE62</accession>
<dbReference type="NCBIfam" id="TIGR04484">
    <property type="entry name" value="thiosulf_SoxA"/>
    <property type="match status" value="1"/>
</dbReference>
<dbReference type="GO" id="GO:0016740">
    <property type="term" value="F:transferase activity"/>
    <property type="evidence" value="ECO:0007669"/>
    <property type="project" value="UniProtKB-KW"/>
</dbReference>
<evidence type="ECO:0000256" key="13">
    <source>
        <dbReference type="ARBA" id="ARBA00048423"/>
    </source>
</evidence>
<evidence type="ECO:0000256" key="7">
    <source>
        <dbReference type="ARBA" id="ARBA00022729"/>
    </source>
</evidence>
<comment type="catalytic activity">
    <reaction evidence="12 14">
        <text>L-cysteinyl-[SoxY protein] + thiosulfate + 2 Fe(III)-[cytochrome c] = S-sulfosulfanyl-L-cysteinyl-[SoxY protein] + 2 Fe(II)-[cytochrome c] + 2 H(+)</text>
        <dbReference type="Rhea" id="RHEA:56720"/>
        <dbReference type="Rhea" id="RHEA-COMP:10350"/>
        <dbReference type="Rhea" id="RHEA-COMP:14328"/>
        <dbReference type="Rhea" id="RHEA-COMP:14399"/>
        <dbReference type="Rhea" id="RHEA-COMP:14691"/>
        <dbReference type="ChEBI" id="CHEBI:15378"/>
        <dbReference type="ChEBI" id="CHEBI:29033"/>
        <dbReference type="ChEBI" id="CHEBI:29034"/>
        <dbReference type="ChEBI" id="CHEBI:29950"/>
        <dbReference type="ChEBI" id="CHEBI:33542"/>
        <dbReference type="ChEBI" id="CHEBI:139321"/>
        <dbReference type="EC" id="2.8.5.2"/>
    </reaction>
</comment>
<evidence type="ECO:0000256" key="16">
    <source>
        <dbReference type="PIRSR" id="PIRSR038455-2"/>
    </source>
</evidence>
<dbReference type="Proteomes" id="UP000249633">
    <property type="component" value="Unassembled WGS sequence"/>
</dbReference>
<evidence type="ECO:0000256" key="15">
    <source>
        <dbReference type="PIRSR" id="PIRSR038455-1"/>
    </source>
</evidence>
<comment type="subcellular location">
    <subcellularLocation>
        <location evidence="1 14">Periplasm</location>
    </subcellularLocation>
</comment>
<keyword evidence="10 14" id="KW-0408">Iron</keyword>
<evidence type="ECO:0000256" key="9">
    <source>
        <dbReference type="ARBA" id="ARBA00022982"/>
    </source>
</evidence>
<evidence type="ECO:0000256" key="3">
    <source>
        <dbReference type="ARBA" id="ARBA00022448"/>
    </source>
</evidence>
<dbReference type="Gene3D" id="1.10.760.10">
    <property type="entry name" value="Cytochrome c-like domain"/>
    <property type="match status" value="2"/>
</dbReference>
<name>A0A2W5DE62_9BURK</name>
<comment type="cofactor">
    <cofactor evidence="16">
        <name>heme</name>
        <dbReference type="ChEBI" id="CHEBI:30413"/>
    </cofactor>
    <text evidence="16">Binds 2 heme groups per subunit.</text>
</comment>
<keyword evidence="8 14" id="KW-0574">Periplasm</keyword>
<dbReference type="EMBL" id="QFOD01000025">
    <property type="protein sequence ID" value="PZP28054.1"/>
    <property type="molecule type" value="Genomic_DNA"/>
</dbReference>
<evidence type="ECO:0000256" key="11">
    <source>
        <dbReference type="ARBA" id="ARBA00025746"/>
    </source>
</evidence>
<evidence type="ECO:0000256" key="2">
    <source>
        <dbReference type="ARBA" id="ARBA00011530"/>
    </source>
</evidence>
<feature type="binding site" description="axial binding residue" evidence="17">
    <location>
        <position position="106"/>
    </location>
    <ligand>
        <name>heme c</name>
        <dbReference type="ChEBI" id="CHEBI:61717"/>
        <label>1</label>
    </ligand>
    <ligandPart>
        <name>Fe</name>
        <dbReference type="ChEBI" id="CHEBI:18248"/>
    </ligandPart>
</feature>
<dbReference type="SUPFAM" id="SSF46626">
    <property type="entry name" value="Cytochrome c"/>
    <property type="match status" value="2"/>
</dbReference>
<keyword evidence="9 14" id="KW-0249">Electron transport</keyword>
<feature type="domain" description="Cytochrome c" evidence="19">
    <location>
        <begin position="52"/>
        <end position="163"/>
    </location>
</feature>
<evidence type="ECO:0000256" key="6">
    <source>
        <dbReference type="ARBA" id="ARBA00022723"/>
    </source>
</evidence>
<evidence type="ECO:0000256" key="5">
    <source>
        <dbReference type="ARBA" id="ARBA00022679"/>
    </source>
</evidence>
<dbReference type="InterPro" id="IPR025710">
    <property type="entry name" value="SoxA"/>
</dbReference>
<sequence length="253" mass="27017">MKPLAARLLCVLAAVAAVAVATAADERRSGRDTMSPALQALQADDGQHPAQLALAQGLELWTAGARSCASCHGEPARQMGGVAARYPAWDAGQRRLLDLPLRIQSCRVRHQGLPAWAPEAEPLLALSALVAQQSRGQPLAPPRGPELDAAAARGAALYNTRLGALNLACAHCHDQRAGQRLGGSLIPQAQVDDYPVYRLEWQALGSLQRRLRGCVSGVRAQAWDWDSEELLALEVFLARRSAGLTMQPPGVRP</sequence>
<evidence type="ECO:0000256" key="17">
    <source>
        <dbReference type="PIRSR" id="PIRSR038455-3"/>
    </source>
</evidence>
<feature type="chain" id="PRO_5015931229" description="SoxAX cytochrome complex subunit A" evidence="18">
    <location>
        <begin position="24"/>
        <end position="253"/>
    </location>
</feature>
<evidence type="ECO:0000256" key="12">
    <source>
        <dbReference type="ARBA" id="ARBA00048077"/>
    </source>
</evidence>
<keyword evidence="3 14" id="KW-0813">Transport</keyword>
<dbReference type="GO" id="GO:0016669">
    <property type="term" value="F:oxidoreductase activity, acting on a sulfur group of donors, cytochrome as acceptor"/>
    <property type="evidence" value="ECO:0007669"/>
    <property type="project" value="InterPro"/>
</dbReference>
<evidence type="ECO:0000256" key="14">
    <source>
        <dbReference type="PIRNR" id="PIRNR038455"/>
    </source>
</evidence>
<evidence type="ECO:0000256" key="1">
    <source>
        <dbReference type="ARBA" id="ARBA00004418"/>
    </source>
</evidence>
<keyword evidence="4 14" id="KW-0349">Heme</keyword>
<feature type="binding site" description="axial binding residue" evidence="17">
    <location>
        <position position="214"/>
    </location>
    <ligand>
        <name>heme c</name>
        <dbReference type="ChEBI" id="CHEBI:61717"/>
        <label>2</label>
    </ligand>
    <ligandPart>
        <name>Fe</name>
        <dbReference type="ChEBI" id="CHEBI:18248"/>
    </ligandPart>
</feature>
<feature type="binding site" description="axial binding residue" evidence="17">
    <location>
        <position position="72"/>
    </location>
    <ligand>
        <name>heme c</name>
        <dbReference type="ChEBI" id="CHEBI:61717"/>
        <label>1</label>
    </ligand>
    <ligandPart>
        <name>Fe</name>
        <dbReference type="ChEBI" id="CHEBI:18248"/>
    </ligandPart>
</feature>
<feature type="active site" description="Cysteine persulfide intermediate" evidence="15">
    <location>
        <position position="214"/>
    </location>
</feature>
<feature type="binding site" description="covalent" evidence="16">
    <location>
        <position position="71"/>
    </location>
    <ligand>
        <name>heme c</name>
        <dbReference type="ChEBI" id="CHEBI:61717"/>
        <label>1</label>
    </ligand>
</feature>
<feature type="binding site" description="covalent" evidence="16">
    <location>
        <position position="172"/>
    </location>
    <ligand>
        <name>heme c</name>
        <dbReference type="ChEBI" id="CHEBI:61717"/>
        <label>2</label>
    </ligand>
</feature>
<dbReference type="InterPro" id="IPR009056">
    <property type="entry name" value="Cyt_c-like_dom"/>
</dbReference>
<evidence type="ECO:0000256" key="18">
    <source>
        <dbReference type="SAM" id="SignalP"/>
    </source>
</evidence>
<evidence type="ECO:0000313" key="20">
    <source>
        <dbReference type="EMBL" id="PZP28054.1"/>
    </source>
</evidence>
<evidence type="ECO:0000259" key="19">
    <source>
        <dbReference type="PROSITE" id="PS51007"/>
    </source>
</evidence>
<dbReference type="GO" id="GO:0009055">
    <property type="term" value="F:electron transfer activity"/>
    <property type="evidence" value="ECO:0007669"/>
    <property type="project" value="InterPro"/>
</dbReference>
<keyword evidence="7 18" id="KW-0732">Signal</keyword>
<evidence type="ECO:0000256" key="4">
    <source>
        <dbReference type="ARBA" id="ARBA00022617"/>
    </source>
</evidence>
<dbReference type="InterPro" id="IPR036909">
    <property type="entry name" value="Cyt_c-like_dom_sf"/>
</dbReference>
<feature type="binding site" description="covalent" evidence="16">
    <location>
        <position position="169"/>
    </location>
    <ligand>
        <name>heme c</name>
        <dbReference type="ChEBI" id="CHEBI:61717"/>
        <label>2</label>
    </ligand>
</feature>
<organism evidence="20 21">
    <name type="scientific">Roseateles depolymerans</name>
    <dbReference type="NCBI Taxonomy" id="76731"/>
    <lineage>
        <taxon>Bacteria</taxon>
        <taxon>Pseudomonadati</taxon>
        <taxon>Pseudomonadota</taxon>
        <taxon>Betaproteobacteria</taxon>
        <taxon>Burkholderiales</taxon>
        <taxon>Sphaerotilaceae</taxon>
        <taxon>Roseateles</taxon>
    </lineage>
</organism>
<keyword evidence="6 14" id="KW-0479">Metal-binding</keyword>
<feature type="binding site" evidence="16">
    <location>
        <position position="210"/>
    </location>
    <ligand>
        <name>substrate</name>
    </ligand>
</feature>
<dbReference type="GO" id="GO:0020037">
    <property type="term" value="F:heme binding"/>
    <property type="evidence" value="ECO:0007669"/>
    <property type="project" value="InterPro"/>
</dbReference>
<comment type="subunit">
    <text evidence="2 14">Heterodimer of SoxA and SoxX.</text>
</comment>
<comment type="catalytic activity">
    <reaction evidence="13 14">
        <text>S-sulfanyl-L-cysteinyl-[SoxY protein] + thiosulfate + 2 Fe(III)-[cytochrome c] = S-(2-sulfodisulfanyl)-L-cysteinyl-[SoxY protein] + 2 Fe(II)-[cytochrome c] + 2 H(+)</text>
        <dbReference type="Rhea" id="RHEA:51224"/>
        <dbReference type="Rhea" id="RHEA-COMP:10350"/>
        <dbReference type="Rhea" id="RHEA-COMP:14399"/>
        <dbReference type="Rhea" id="RHEA-COMP:14689"/>
        <dbReference type="Rhea" id="RHEA-COMP:14690"/>
        <dbReference type="ChEBI" id="CHEBI:15378"/>
        <dbReference type="ChEBI" id="CHEBI:29033"/>
        <dbReference type="ChEBI" id="CHEBI:29034"/>
        <dbReference type="ChEBI" id="CHEBI:33542"/>
        <dbReference type="ChEBI" id="CHEBI:61963"/>
        <dbReference type="ChEBI" id="CHEBI:140664"/>
        <dbReference type="EC" id="2.8.5.2"/>
    </reaction>
</comment>
<feature type="binding site" description="axial binding residue" evidence="17">
    <location>
        <position position="173"/>
    </location>
    <ligand>
        <name>heme c</name>
        <dbReference type="ChEBI" id="CHEBI:61717"/>
        <label>2</label>
    </ligand>
    <ligandPart>
        <name>Fe</name>
        <dbReference type="ChEBI" id="CHEBI:18248"/>
    </ligandPart>
</feature>
<dbReference type="Pfam" id="PF21342">
    <property type="entry name" value="SoxA-TsdA_cyt-c"/>
    <property type="match status" value="2"/>
</dbReference>
<dbReference type="GO" id="GO:0070069">
    <property type="term" value="C:cytochrome complex"/>
    <property type="evidence" value="ECO:0007669"/>
    <property type="project" value="InterPro"/>
</dbReference>
<keyword evidence="5 14" id="KW-0808">Transferase</keyword>
<dbReference type="GO" id="GO:0019417">
    <property type="term" value="P:sulfur oxidation"/>
    <property type="evidence" value="ECO:0007669"/>
    <property type="project" value="InterPro"/>
</dbReference>
<dbReference type="EC" id="2.8.5.2" evidence="14"/>
<gene>
    <name evidence="20" type="primary">soxA</name>
    <name evidence="20" type="ORF">DI603_20395</name>
</gene>
<protein>
    <recommendedName>
        <fullName evidence="14">SoxAX cytochrome complex subunit A</fullName>
        <ecNumber evidence="14">2.8.5.2</ecNumber>
    </recommendedName>
    <alternativeName>
        <fullName evidence="14">Protein SoxA</fullName>
    </alternativeName>
    <alternativeName>
        <fullName evidence="14">Sulfur oxidizing protein A</fullName>
    </alternativeName>
    <alternativeName>
        <fullName evidence="14">Thiosulfate-oxidizing multienzyme system protein SoxA</fullName>
    </alternativeName>
</protein>
<dbReference type="PIRSF" id="PIRSF038455">
    <property type="entry name" value="SoxA"/>
    <property type="match status" value="1"/>
</dbReference>
<evidence type="ECO:0000256" key="8">
    <source>
        <dbReference type="ARBA" id="ARBA00022764"/>
    </source>
</evidence>
<comment type="caution">
    <text evidence="20">The sequence shown here is derived from an EMBL/GenBank/DDBJ whole genome shotgun (WGS) entry which is preliminary data.</text>
</comment>
<comment type="similarity">
    <text evidence="11 14">Belongs to the SoxA family.</text>
</comment>
<proteinExistence type="inferred from homology"/>
<feature type="binding site" description="covalent" evidence="16">
    <location>
        <position position="68"/>
    </location>
    <ligand>
        <name>heme c</name>
        <dbReference type="ChEBI" id="CHEBI:61717"/>
        <label>1</label>
    </ligand>
</feature>
<evidence type="ECO:0000256" key="10">
    <source>
        <dbReference type="ARBA" id="ARBA00023004"/>
    </source>
</evidence>
<dbReference type="GO" id="GO:0046872">
    <property type="term" value="F:metal ion binding"/>
    <property type="evidence" value="ECO:0007669"/>
    <property type="project" value="UniProtKB-KW"/>
</dbReference>
<dbReference type="GO" id="GO:0042597">
    <property type="term" value="C:periplasmic space"/>
    <property type="evidence" value="ECO:0007669"/>
    <property type="project" value="UniProtKB-SubCell"/>
</dbReference>
<dbReference type="AlphaFoldDB" id="A0A2W5DE62"/>
<evidence type="ECO:0000313" key="21">
    <source>
        <dbReference type="Proteomes" id="UP000249633"/>
    </source>
</evidence>